<dbReference type="PRINTS" id="PR01483">
    <property type="entry name" value="FASYNTHASE"/>
</dbReference>
<dbReference type="InterPro" id="IPR029069">
    <property type="entry name" value="HotDog_dom_sf"/>
</dbReference>
<sequence length="275" mass="30675">MPEVTTAPKLSALYLKAVATGPSRRGDRLPDTEYLRRDIEIDHDQLAEYNRVCGFGLRDELPITYPHVLAFGLSMRLMTDPGFPFPLVGLVHVVNTIRQERPLLVTDTLTQRVRMANLRPHPKGRQFDVITETSVGDEVVWREVSTYLRRGGASGKAERRADAAGEPTATWRVPGDTGRRYAAVSGDRNPIHLHPLAAKAFGFSRAIAHGMWSKARCLAAFAERLPEAYAVDVAFRKPLLLPSTVDFATRPWDTGRVFALRARCGKPHLLGSVRW</sequence>
<evidence type="ECO:0000313" key="3">
    <source>
        <dbReference type="EMBL" id="MBB5154366.1"/>
    </source>
</evidence>
<dbReference type="InterPro" id="IPR003965">
    <property type="entry name" value="Fatty_acid_synthase"/>
</dbReference>
<dbReference type="GO" id="GO:0006633">
    <property type="term" value="P:fatty acid biosynthetic process"/>
    <property type="evidence" value="ECO:0007669"/>
    <property type="project" value="InterPro"/>
</dbReference>
<dbReference type="Gene3D" id="3.10.129.10">
    <property type="entry name" value="Hotdog Thioesterase"/>
    <property type="match status" value="1"/>
</dbReference>
<dbReference type="SUPFAM" id="SSF54637">
    <property type="entry name" value="Thioesterase/thiol ester dehydrase-isomerase"/>
    <property type="match status" value="2"/>
</dbReference>
<comment type="caution">
    <text evidence="3">The sequence shown here is derived from an EMBL/GenBank/DDBJ whole genome shotgun (WGS) entry which is preliminary data.</text>
</comment>
<dbReference type="Pfam" id="PF01575">
    <property type="entry name" value="MaoC_dehydratas"/>
    <property type="match status" value="1"/>
</dbReference>
<proteinExistence type="inferred from homology"/>
<dbReference type="RefSeq" id="WP_184725912.1">
    <property type="nucleotide sequence ID" value="NZ_JACHIW010000001.1"/>
</dbReference>
<evidence type="ECO:0000259" key="2">
    <source>
        <dbReference type="Pfam" id="PF01575"/>
    </source>
</evidence>
<dbReference type="InterPro" id="IPR002539">
    <property type="entry name" value="MaoC-like_dom"/>
</dbReference>
<evidence type="ECO:0000256" key="1">
    <source>
        <dbReference type="ARBA" id="ARBA00005254"/>
    </source>
</evidence>
<name>A0A840Q1H6_9PSEU</name>
<dbReference type="GO" id="GO:0005835">
    <property type="term" value="C:fatty acid synthase complex"/>
    <property type="evidence" value="ECO:0007669"/>
    <property type="project" value="InterPro"/>
</dbReference>
<feature type="domain" description="MaoC-like" evidence="2">
    <location>
        <begin position="176"/>
        <end position="249"/>
    </location>
</feature>
<dbReference type="Proteomes" id="UP000584374">
    <property type="component" value="Unassembled WGS sequence"/>
</dbReference>
<gene>
    <name evidence="3" type="ORF">BJ970_001900</name>
</gene>
<evidence type="ECO:0000313" key="4">
    <source>
        <dbReference type="Proteomes" id="UP000584374"/>
    </source>
</evidence>
<reference evidence="3 4" key="1">
    <citation type="submission" date="2020-08" db="EMBL/GenBank/DDBJ databases">
        <title>Sequencing the genomes of 1000 actinobacteria strains.</title>
        <authorList>
            <person name="Klenk H.-P."/>
        </authorList>
    </citation>
    <scope>NUCLEOTIDE SEQUENCE [LARGE SCALE GENOMIC DNA]</scope>
    <source>
        <strain evidence="3 4">DSM 45584</strain>
    </source>
</reference>
<organism evidence="3 4">
    <name type="scientific">Saccharopolyspora phatthalungensis</name>
    <dbReference type="NCBI Taxonomy" id="664693"/>
    <lineage>
        <taxon>Bacteria</taxon>
        <taxon>Bacillati</taxon>
        <taxon>Actinomycetota</taxon>
        <taxon>Actinomycetes</taxon>
        <taxon>Pseudonocardiales</taxon>
        <taxon>Pseudonocardiaceae</taxon>
        <taxon>Saccharopolyspora</taxon>
    </lineage>
</organism>
<dbReference type="GO" id="GO:0004312">
    <property type="term" value="F:fatty acid synthase activity"/>
    <property type="evidence" value="ECO:0007669"/>
    <property type="project" value="InterPro"/>
</dbReference>
<dbReference type="PANTHER" id="PTHR43841:SF1">
    <property type="entry name" value="3-HYDROXYACYL-THIOESTER DEHYDRATASE X"/>
    <property type="match status" value="1"/>
</dbReference>
<dbReference type="EMBL" id="JACHIW010000001">
    <property type="protein sequence ID" value="MBB5154366.1"/>
    <property type="molecule type" value="Genomic_DNA"/>
</dbReference>
<dbReference type="AlphaFoldDB" id="A0A840Q1H6"/>
<accession>A0A840Q1H6</accession>
<protein>
    <submittedName>
        <fullName evidence="3">Acyl dehydratase</fullName>
    </submittedName>
</protein>
<keyword evidence="4" id="KW-1185">Reference proteome</keyword>
<dbReference type="PANTHER" id="PTHR43841">
    <property type="entry name" value="3-HYDROXYACYL-THIOESTER DEHYDRATASE HTDX-RELATED"/>
    <property type="match status" value="1"/>
</dbReference>
<comment type="similarity">
    <text evidence="1">Belongs to the enoyl-CoA hydratase/isomerase family.</text>
</comment>